<accession>A0ABU7YVV3</accession>
<dbReference type="Proteomes" id="UP001355056">
    <property type="component" value="Unassembled WGS sequence"/>
</dbReference>
<keyword evidence="5" id="KW-0472">Membrane</keyword>
<dbReference type="InterPro" id="IPR039426">
    <property type="entry name" value="TonB-dep_rcpt-like"/>
</dbReference>
<evidence type="ECO:0000256" key="5">
    <source>
        <dbReference type="ARBA" id="ARBA00023136"/>
    </source>
</evidence>
<dbReference type="PANTHER" id="PTHR30069">
    <property type="entry name" value="TONB-DEPENDENT OUTER MEMBRANE RECEPTOR"/>
    <property type="match status" value="1"/>
</dbReference>
<keyword evidence="10" id="KW-1185">Reference proteome</keyword>
<proteinExistence type="predicted"/>
<dbReference type="InterPro" id="IPR037066">
    <property type="entry name" value="Plug_dom_sf"/>
</dbReference>
<keyword evidence="2" id="KW-0813">Transport</keyword>
<feature type="domain" description="TonB-dependent receptor plug" evidence="8">
    <location>
        <begin position="34"/>
        <end position="115"/>
    </location>
</feature>
<evidence type="ECO:0000256" key="6">
    <source>
        <dbReference type="ARBA" id="ARBA00023237"/>
    </source>
</evidence>
<dbReference type="RefSeq" id="WP_332614767.1">
    <property type="nucleotide sequence ID" value="NZ_JAXGFP010000002.1"/>
</dbReference>
<dbReference type="EMBL" id="JAXGFP010000002">
    <property type="protein sequence ID" value="MEG3183069.1"/>
    <property type="molecule type" value="Genomic_DNA"/>
</dbReference>
<comment type="subcellular location">
    <subcellularLocation>
        <location evidence="1">Cell outer membrane</location>
        <topology evidence="1">Multi-pass membrane protein</topology>
    </subcellularLocation>
</comment>
<keyword evidence="9" id="KW-0675">Receptor</keyword>
<sequence length="686" mass="75186">MAHLTFGIALSVALLPFSLAVAAQDAAPRAPATGVRTYASEDFARYAPRNALDMLEQVPGFVIREAEEQRGLGQATGNVLINGQRISGKSNDVLDALSRIPAGNVTRIEIIDGATLDIPGLSGQVANVVARADGISGQWEWRPEFRSYYTDPLVTRGEVSISAATGTIDYTLGLENGASHSGAGGATHIYDADQRFVEYRDEVWTDEFNGPRLSARLHHEGQGGAIGNISASYQRVYEDYVETGSRIGPGLTDRVRTVGFEERGYNHEVSGDYEFGLGAGRLKLIGLNRLAHAPISETVITRPVDGSTPATGSRYVRKSEEKERIARAEYRWKSARADWQLSAESAFNSLDNVSGLFELGADGGFDPVPLPGGTATVEEDRYEVMASYGRPFTATTTFQLSLGGEYSRLQQAGSGGLSRSFVRPKGLVSLAWEATPQLDINTKLQRRVGQLDFYDFLASVDLADDRENAGNPDLVPEQSWELDVEATRDLGRYGSASLRLYGQRIDDIIDTIPIGPAGESPGNLDRATLYGLEWKSTLNLDPMGWHGAKVDARFQLQDSQVDDPLTGESRRISNSLLRHGELSLRHDVPGTAWAYGSNLSYSFNARDYRLTEVGRLWEGPTWGSVFIEHKDVMGLTVRATAGNIFGARSLWDRTVYVDRRTGPVDYHERRDRRIGPIFSFSVSGKF</sequence>
<evidence type="ECO:0000256" key="3">
    <source>
        <dbReference type="ARBA" id="ARBA00022452"/>
    </source>
</evidence>
<name>A0ABU7YVV3_9GAMM</name>
<evidence type="ECO:0000256" key="4">
    <source>
        <dbReference type="ARBA" id="ARBA00022692"/>
    </source>
</evidence>
<dbReference type="Gene3D" id="2.170.130.10">
    <property type="entry name" value="TonB-dependent receptor, plug domain"/>
    <property type="match status" value="1"/>
</dbReference>
<reference evidence="9 10" key="1">
    <citation type="journal article" date="2016" name="Int. J. Syst. Evol. Microbiol.">
        <title>Lysobacter erysipheiresistens sp. nov., an antagonist of powdery mildew, isolated from tobacco-cultivated soil.</title>
        <authorList>
            <person name="Xie B."/>
            <person name="Li T."/>
            <person name="Lin X."/>
            <person name="Wang C.J."/>
            <person name="Chen Y.J."/>
            <person name="Liu W.J."/>
            <person name="Zhao Z.W."/>
        </authorList>
    </citation>
    <scope>NUCLEOTIDE SEQUENCE [LARGE SCALE GENOMIC DNA]</scope>
    <source>
        <strain evidence="9 10">RS-LYSO-3</strain>
    </source>
</reference>
<keyword evidence="4" id="KW-0812">Transmembrane</keyword>
<dbReference type="InterPro" id="IPR012910">
    <property type="entry name" value="Plug_dom"/>
</dbReference>
<dbReference type="Gene3D" id="2.40.170.20">
    <property type="entry name" value="TonB-dependent receptor, beta-barrel domain"/>
    <property type="match status" value="1"/>
</dbReference>
<keyword evidence="3" id="KW-1134">Transmembrane beta strand</keyword>
<evidence type="ECO:0000313" key="9">
    <source>
        <dbReference type="EMBL" id="MEG3183069.1"/>
    </source>
</evidence>
<evidence type="ECO:0000256" key="7">
    <source>
        <dbReference type="SAM" id="SignalP"/>
    </source>
</evidence>
<keyword evidence="6" id="KW-0998">Cell outer membrane</keyword>
<feature type="chain" id="PRO_5047220884" evidence="7">
    <location>
        <begin position="23"/>
        <end position="686"/>
    </location>
</feature>
<evidence type="ECO:0000259" key="8">
    <source>
        <dbReference type="Pfam" id="PF07715"/>
    </source>
</evidence>
<comment type="caution">
    <text evidence="9">The sequence shown here is derived from an EMBL/GenBank/DDBJ whole genome shotgun (WGS) entry which is preliminary data.</text>
</comment>
<evidence type="ECO:0000313" key="10">
    <source>
        <dbReference type="Proteomes" id="UP001355056"/>
    </source>
</evidence>
<keyword evidence="7" id="KW-0732">Signal</keyword>
<dbReference type="SUPFAM" id="SSF56935">
    <property type="entry name" value="Porins"/>
    <property type="match status" value="1"/>
</dbReference>
<feature type="signal peptide" evidence="7">
    <location>
        <begin position="1"/>
        <end position="22"/>
    </location>
</feature>
<organism evidence="9 10">
    <name type="scientific">Novilysobacter erysipheiresistens</name>
    <dbReference type="NCBI Taxonomy" id="1749332"/>
    <lineage>
        <taxon>Bacteria</taxon>
        <taxon>Pseudomonadati</taxon>
        <taxon>Pseudomonadota</taxon>
        <taxon>Gammaproteobacteria</taxon>
        <taxon>Lysobacterales</taxon>
        <taxon>Lysobacteraceae</taxon>
        <taxon>Novilysobacter</taxon>
    </lineage>
</organism>
<dbReference type="PANTHER" id="PTHR30069:SF49">
    <property type="entry name" value="OUTER MEMBRANE PROTEIN C"/>
    <property type="match status" value="1"/>
</dbReference>
<gene>
    <name evidence="9" type="ORF">SNE34_03460</name>
</gene>
<dbReference type="Pfam" id="PF07715">
    <property type="entry name" value="Plug"/>
    <property type="match status" value="1"/>
</dbReference>
<evidence type="ECO:0000256" key="2">
    <source>
        <dbReference type="ARBA" id="ARBA00022448"/>
    </source>
</evidence>
<dbReference type="InterPro" id="IPR036942">
    <property type="entry name" value="Beta-barrel_TonB_sf"/>
</dbReference>
<evidence type="ECO:0000256" key="1">
    <source>
        <dbReference type="ARBA" id="ARBA00004571"/>
    </source>
</evidence>
<protein>
    <submittedName>
        <fullName evidence="9">TonB-dependent receptor plug domain-containing protein</fullName>
    </submittedName>
</protein>